<dbReference type="SMART" id="SM01110">
    <property type="entry name" value="Cutinase"/>
    <property type="match status" value="1"/>
</dbReference>
<dbReference type="PROSITE" id="PS51164">
    <property type="entry name" value="CBM1_2"/>
    <property type="match status" value="1"/>
</dbReference>
<protein>
    <recommendedName>
        <fullName evidence="5">CBM1 domain-containing protein</fullName>
    </recommendedName>
</protein>
<dbReference type="EMBL" id="VFLP01000067">
    <property type="protein sequence ID" value="TRX89473.1"/>
    <property type="molecule type" value="Genomic_DNA"/>
</dbReference>
<evidence type="ECO:0000256" key="1">
    <source>
        <dbReference type="ARBA" id="ARBA00022729"/>
    </source>
</evidence>
<dbReference type="OrthoDB" id="6020543at2759"/>
<dbReference type="PANTHER" id="PTHR33630">
    <property type="entry name" value="CUTINASE RV1984C-RELATED-RELATED"/>
    <property type="match status" value="1"/>
</dbReference>
<reference evidence="7" key="1">
    <citation type="submission" date="2019-06" db="EMBL/GenBank/DDBJ databases">
        <title>Draft genome sequence of the griseofulvin-producing fungus Xylaria cubensis strain G536.</title>
        <authorList>
            <person name="Mead M.E."/>
            <person name="Raja H.A."/>
            <person name="Steenwyk J.L."/>
            <person name="Knowles S.L."/>
            <person name="Oberlies N.H."/>
            <person name="Rokas A."/>
        </authorList>
    </citation>
    <scope>NUCLEOTIDE SEQUENCE [LARGE SCALE GENOMIC DNA]</scope>
    <source>
        <strain evidence="7">G536</strain>
    </source>
</reference>
<dbReference type="STRING" id="2512241.A0A553HND5"/>
<dbReference type="AlphaFoldDB" id="A0A553HND5"/>
<keyword evidence="1 4" id="KW-0732">Signal</keyword>
<dbReference type="GO" id="GO:0052689">
    <property type="term" value="F:carboxylic ester hydrolase activity"/>
    <property type="evidence" value="ECO:0007669"/>
    <property type="project" value="UniProtKB-ARBA"/>
</dbReference>
<feature type="domain" description="CBM1" evidence="5">
    <location>
        <begin position="250"/>
        <end position="286"/>
    </location>
</feature>
<keyword evidence="3" id="KW-1015">Disulfide bond</keyword>
<organism evidence="6 7">
    <name type="scientific">Xylaria flabelliformis</name>
    <dbReference type="NCBI Taxonomy" id="2512241"/>
    <lineage>
        <taxon>Eukaryota</taxon>
        <taxon>Fungi</taxon>
        <taxon>Dikarya</taxon>
        <taxon>Ascomycota</taxon>
        <taxon>Pezizomycotina</taxon>
        <taxon>Sordariomycetes</taxon>
        <taxon>Xylariomycetidae</taxon>
        <taxon>Xylariales</taxon>
        <taxon>Xylariaceae</taxon>
        <taxon>Xylaria</taxon>
    </lineage>
</organism>
<evidence type="ECO:0000256" key="4">
    <source>
        <dbReference type="SAM" id="SignalP"/>
    </source>
</evidence>
<dbReference type="SUPFAM" id="SSF53474">
    <property type="entry name" value="alpha/beta-Hydrolases"/>
    <property type="match status" value="1"/>
</dbReference>
<dbReference type="InterPro" id="IPR029058">
    <property type="entry name" value="AB_hydrolase_fold"/>
</dbReference>
<dbReference type="SUPFAM" id="SSF57180">
    <property type="entry name" value="Cellulose-binding domain"/>
    <property type="match status" value="1"/>
</dbReference>
<dbReference type="GO" id="GO:0005576">
    <property type="term" value="C:extracellular region"/>
    <property type="evidence" value="ECO:0007669"/>
    <property type="project" value="InterPro"/>
</dbReference>
<gene>
    <name evidence="6" type="ORF">FHL15_009642</name>
</gene>
<evidence type="ECO:0000259" key="5">
    <source>
        <dbReference type="PROSITE" id="PS51164"/>
    </source>
</evidence>
<feature type="signal peptide" evidence="4">
    <location>
        <begin position="1"/>
        <end position="17"/>
    </location>
</feature>
<accession>A0A553HND5</accession>
<comment type="caution">
    <text evidence="6">The sequence shown here is derived from an EMBL/GenBank/DDBJ whole genome shotgun (WGS) entry which is preliminary data.</text>
</comment>
<dbReference type="Pfam" id="PF01083">
    <property type="entry name" value="Cutinase"/>
    <property type="match status" value="1"/>
</dbReference>
<feature type="chain" id="PRO_5021710951" description="CBM1 domain-containing protein" evidence="4">
    <location>
        <begin position="18"/>
        <end position="286"/>
    </location>
</feature>
<sequence length="286" mass="28016">MKTAIIVPIIAAAGVTASPSSEIAERQSCPGVYIFGARETTAPPGYGTAGGLVNQVMAAYPGSQASAISYPACGGQSSCGGVSYDSSAQQGTTAVISAVNSLNSRCPSTQIVLIGYSQGGQIVDNALCGGSGATLTGNALAAVKVAIFMGDPHNVAGLPYNVGTCTAGGFAARPSGFKCSPANSAIIKSYCDAPDPYCCNGNDANAHQQYVTKYGSQALAFIKSKLSSSGGGGTDPGTGGGSGGGGTGGCSVAKYGQCGGQGYTGCGTCASGSTCKAQSQYYSQCL</sequence>
<evidence type="ECO:0000313" key="7">
    <source>
        <dbReference type="Proteomes" id="UP000319160"/>
    </source>
</evidence>
<dbReference type="Gene3D" id="3.40.50.1820">
    <property type="entry name" value="alpha/beta hydrolase"/>
    <property type="match status" value="1"/>
</dbReference>
<keyword evidence="2" id="KW-0378">Hydrolase</keyword>
<dbReference type="InterPro" id="IPR000254">
    <property type="entry name" value="CBD"/>
</dbReference>
<proteinExistence type="predicted"/>
<evidence type="ECO:0000256" key="2">
    <source>
        <dbReference type="ARBA" id="ARBA00022801"/>
    </source>
</evidence>
<dbReference type="PANTHER" id="PTHR33630:SF10">
    <property type="entry name" value="ACETYLXYLAN ESTERASE"/>
    <property type="match status" value="1"/>
</dbReference>
<dbReference type="Proteomes" id="UP000319160">
    <property type="component" value="Unassembled WGS sequence"/>
</dbReference>
<dbReference type="InterPro" id="IPR000675">
    <property type="entry name" value="Cutinase/axe"/>
</dbReference>
<dbReference type="InterPro" id="IPR035971">
    <property type="entry name" value="CBD_sf"/>
</dbReference>
<keyword evidence="7" id="KW-1185">Reference proteome</keyword>
<dbReference type="PROSITE" id="PS00562">
    <property type="entry name" value="CBM1_1"/>
    <property type="match status" value="1"/>
</dbReference>
<dbReference type="GO" id="GO:0005975">
    <property type="term" value="P:carbohydrate metabolic process"/>
    <property type="evidence" value="ECO:0007669"/>
    <property type="project" value="InterPro"/>
</dbReference>
<name>A0A553HND5_9PEZI</name>
<evidence type="ECO:0000313" key="6">
    <source>
        <dbReference type="EMBL" id="TRX89473.1"/>
    </source>
</evidence>
<dbReference type="GO" id="GO:0030248">
    <property type="term" value="F:cellulose binding"/>
    <property type="evidence" value="ECO:0007669"/>
    <property type="project" value="InterPro"/>
</dbReference>
<dbReference type="Pfam" id="PF00734">
    <property type="entry name" value="CBM_1"/>
    <property type="match status" value="1"/>
</dbReference>
<evidence type="ECO:0000256" key="3">
    <source>
        <dbReference type="ARBA" id="ARBA00023157"/>
    </source>
</evidence>
<dbReference type="SMART" id="SM00236">
    <property type="entry name" value="fCBD"/>
    <property type="match status" value="1"/>
</dbReference>